<evidence type="ECO:0000313" key="2">
    <source>
        <dbReference type="EMBL" id="CAL1394309.1"/>
    </source>
</evidence>
<sequence length="83" mass="8517">MGRRRQGDGEERGVVEGDGGGRRAAGVGEGDGGDVSVGQAAGAVRAAATAGRIRGLDSRRLVAMQRKRKGTRGGVEWLSDRLG</sequence>
<dbReference type="EMBL" id="OZ034819">
    <property type="protein sequence ID" value="CAL1394309.1"/>
    <property type="molecule type" value="Genomic_DNA"/>
</dbReference>
<dbReference type="Proteomes" id="UP001497516">
    <property type="component" value="Chromosome 6"/>
</dbReference>
<dbReference type="AlphaFoldDB" id="A0AAV2F7V8"/>
<reference evidence="2 3" key="1">
    <citation type="submission" date="2024-04" db="EMBL/GenBank/DDBJ databases">
        <authorList>
            <person name="Fracassetti M."/>
        </authorList>
    </citation>
    <scope>NUCLEOTIDE SEQUENCE [LARGE SCALE GENOMIC DNA]</scope>
</reference>
<gene>
    <name evidence="2" type="ORF">LTRI10_LOCUS34822</name>
</gene>
<keyword evidence="3" id="KW-1185">Reference proteome</keyword>
<protein>
    <submittedName>
        <fullName evidence="2">Uncharacterized protein</fullName>
    </submittedName>
</protein>
<feature type="region of interest" description="Disordered" evidence="1">
    <location>
        <begin position="1"/>
        <end position="34"/>
    </location>
</feature>
<organism evidence="2 3">
    <name type="scientific">Linum trigynum</name>
    <dbReference type="NCBI Taxonomy" id="586398"/>
    <lineage>
        <taxon>Eukaryota</taxon>
        <taxon>Viridiplantae</taxon>
        <taxon>Streptophyta</taxon>
        <taxon>Embryophyta</taxon>
        <taxon>Tracheophyta</taxon>
        <taxon>Spermatophyta</taxon>
        <taxon>Magnoliopsida</taxon>
        <taxon>eudicotyledons</taxon>
        <taxon>Gunneridae</taxon>
        <taxon>Pentapetalae</taxon>
        <taxon>rosids</taxon>
        <taxon>fabids</taxon>
        <taxon>Malpighiales</taxon>
        <taxon>Linaceae</taxon>
        <taxon>Linum</taxon>
    </lineage>
</organism>
<feature type="compositionally biased region" description="Basic and acidic residues" evidence="1">
    <location>
        <begin position="1"/>
        <end position="21"/>
    </location>
</feature>
<proteinExistence type="predicted"/>
<name>A0AAV2F7V8_9ROSI</name>
<evidence type="ECO:0000256" key="1">
    <source>
        <dbReference type="SAM" id="MobiDB-lite"/>
    </source>
</evidence>
<evidence type="ECO:0000313" key="3">
    <source>
        <dbReference type="Proteomes" id="UP001497516"/>
    </source>
</evidence>
<accession>A0AAV2F7V8</accession>